<protein>
    <submittedName>
        <fullName evidence="1">EcsC family protein</fullName>
    </submittedName>
</protein>
<accession>A0A940WXP9</accession>
<name>A0A940WXP9_9BACI</name>
<dbReference type="AlphaFoldDB" id="A0A940WXP9"/>
<dbReference type="Proteomes" id="UP000678228">
    <property type="component" value="Unassembled WGS sequence"/>
</dbReference>
<evidence type="ECO:0000313" key="2">
    <source>
        <dbReference type="Proteomes" id="UP000678228"/>
    </source>
</evidence>
<organism evidence="1 2">
    <name type="scientific">Halalkalibacter suaedae</name>
    <dbReference type="NCBI Taxonomy" id="2822140"/>
    <lineage>
        <taxon>Bacteria</taxon>
        <taxon>Bacillati</taxon>
        <taxon>Bacillota</taxon>
        <taxon>Bacilli</taxon>
        <taxon>Bacillales</taxon>
        <taxon>Bacillaceae</taxon>
        <taxon>Halalkalibacter</taxon>
    </lineage>
</organism>
<comment type="caution">
    <text evidence="1">The sequence shown here is derived from an EMBL/GenBank/DDBJ whole genome shotgun (WGS) entry which is preliminary data.</text>
</comment>
<dbReference type="PANTHER" id="PTHR41260:SF1">
    <property type="entry name" value="PROTEIN ECSC"/>
    <property type="match status" value="1"/>
</dbReference>
<keyword evidence="2" id="KW-1185">Reference proteome</keyword>
<dbReference type="PANTHER" id="PTHR41260">
    <property type="entry name" value="PROTEIN ECSC"/>
    <property type="match status" value="1"/>
</dbReference>
<dbReference type="Pfam" id="PF12787">
    <property type="entry name" value="EcsC"/>
    <property type="match status" value="1"/>
</dbReference>
<dbReference type="EMBL" id="JAGKSQ010000001">
    <property type="protein sequence ID" value="MBP3949764.1"/>
    <property type="molecule type" value="Genomic_DNA"/>
</dbReference>
<evidence type="ECO:0000313" key="1">
    <source>
        <dbReference type="EMBL" id="MBP3949764.1"/>
    </source>
</evidence>
<proteinExistence type="predicted"/>
<dbReference type="InterPro" id="IPR024787">
    <property type="entry name" value="EcsC"/>
</dbReference>
<sequence>MALIYFKNTLENRGLTLQCLNGNCTRKKIRRKIIVSDRLSELQEWEERYFLIESSDVAQSYHYYHERMLSKINEEKKEKWLAKMDSCLAHLQSWLLQSRSFEETKRRVITHARIFDSSLSSVDDLRRLPIEKLDYLAEQLMAKQRLLSFGQGGLTGMGGLFLLLADLPALAIIQLRSLQHLSFVYGYDSRHPMEQMVMLKLFHIATLPKAYQHSEWDRLWQEVEEHQHDQIFYQGDETVFNEQWLQQMSSQLAKSFVITMLRKKLIQGVPLLGIALGAGMNYRLSQQVIEVGQHFYQKRRLLEENA</sequence>
<reference evidence="1" key="1">
    <citation type="submission" date="2021-03" db="EMBL/GenBank/DDBJ databases">
        <title>Bacillus suaedae sp. nov., isolated from Suaeda aralocaspica.</title>
        <authorList>
            <person name="Lei R.F.R."/>
        </authorList>
    </citation>
    <scope>NUCLEOTIDE SEQUENCE</scope>
    <source>
        <strain evidence="1">YZJH907-2</strain>
    </source>
</reference>
<gene>
    <name evidence="1" type="ORF">J7W16_01375</name>
</gene>